<feature type="compositionally biased region" description="Acidic residues" evidence="1">
    <location>
        <begin position="655"/>
        <end position="671"/>
    </location>
</feature>
<dbReference type="Gene3D" id="2.130.10.10">
    <property type="entry name" value="YVTN repeat-like/Quinoprotein amine dehydrogenase"/>
    <property type="match status" value="3"/>
</dbReference>
<feature type="region of interest" description="Disordered" evidence="1">
    <location>
        <begin position="624"/>
        <end position="684"/>
    </location>
</feature>
<dbReference type="EMBL" id="KE504159">
    <property type="protein sequence ID" value="EPS99139.1"/>
    <property type="molecule type" value="Genomic_DNA"/>
</dbReference>
<gene>
    <name evidence="2" type="ORF">FOMPIDRAFT_1164400</name>
</gene>
<feature type="compositionally biased region" description="Acidic residues" evidence="1">
    <location>
        <begin position="219"/>
        <end position="231"/>
    </location>
</feature>
<dbReference type="InterPro" id="IPR015943">
    <property type="entry name" value="WD40/YVTN_repeat-like_dom_sf"/>
</dbReference>
<dbReference type="PANTHER" id="PTHR44163:SF1">
    <property type="entry name" value="U3 SMALL NUCLEOLAR RNA-ASSOCIATED PROTEIN 4 HOMOLOG"/>
    <property type="match status" value="1"/>
</dbReference>
<evidence type="ECO:0000313" key="2">
    <source>
        <dbReference type="EMBL" id="EPS99139.1"/>
    </source>
</evidence>
<dbReference type="InterPro" id="IPR036322">
    <property type="entry name" value="WD40_repeat_dom_sf"/>
</dbReference>
<dbReference type="GO" id="GO:0000462">
    <property type="term" value="P:maturation of SSU-rRNA from tricistronic rRNA transcript (SSU-rRNA, 5.8S rRNA, LSU-rRNA)"/>
    <property type="evidence" value="ECO:0007669"/>
    <property type="project" value="InterPro"/>
</dbReference>
<dbReference type="GO" id="GO:0030686">
    <property type="term" value="C:90S preribosome"/>
    <property type="evidence" value="ECO:0007669"/>
    <property type="project" value="InterPro"/>
</dbReference>
<feature type="compositionally biased region" description="Polar residues" evidence="1">
    <location>
        <begin position="672"/>
        <end position="684"/>
    </location>
</feature>
<dbReference type="OrthoDB" id="8883818at2759"/>
<dbReference type="HOGENOM" id="CLU_002392_2_0_1"/>
<dbReference type="GO" id="GO:0003723">
    <property type="term" value="F:RNA binding"/>
    <property type="evidence" value="ECO:0007669"/>
    <property type="project" value="TreeGrafter"/>
</dbReference>
<dbReference type="FunCoup" id="S8FLG1">
    <property type="interactions" value="530"/>
</dbReference>
<dbReference type="Proteomes" id="UP000015241">
    <property type="component" value="Unassembled WGS sequence"/>
</dbReference>
<sequence>MSHGIPITVHRCRFVDYSPSAITAFAFPPLRLPSVKSKESPANSRKKVYRPGVLAIGRANGNIEIHEWTSPERSVQAKQSWVVRKTLPGPHPSKVDSLAFAIKKPDQVGEDEVPSLAQLRLFSAGGSSELVEWDLERACIRRTLSSQAGSIWAVTPNPAGTQLALGCEDGSIHLISIEYDTLAHLRRFDRIKGRILSIAWGPPVPCETSKSKKKSATEGSDEDNEDEDEWSDSWLVAGCSDSSLRKWDVNTGRVQDRMATEKIKGERTLVWAVGVLGDGTIISGDSMGNVKFWDPVTCTQTDSFTGHAADILCMTISPDGTAVYTSGVDQKVTQFTLVKTTNPDSKSVLKRSSSRWIMSASRRMHSHDVRALTIWPPHTALPPAYRRQFPIDIAPILVSGGLDMSLNMVPAALATATITNIINPLVTSTEATFEDSYNRRLAYSSGPFHTSAIHLARQARLLLCMRDTSLTVWKVHPRSDPQSGDFDFDPNAEKQDGGYERILDMSLKVHTNLVASAISDDGRWIAVSDWYETKLFELKQEPDGDLKPRRIRDFSAILHGQLPDKAPSAGAASLIFSPDSSKLVAATAMSSYIVVFDLGLAGASATPVVLRKFDQHRIASSSSGRVIKGKDRVRQHSGPQADVPVAAQEDSAETREDDDVSDGESSGEDDLPQNSGFPTVTRMATSPDGQWLATTDTQGHTFIFNLDSVSYHATLPSFAFAVQALGFDTTHPNILTIGLANNTLEVYDVETRSFPRWAQNVVKNIPERFMHLHEPMLGVTFDPGAAIAPNGAAAGESHADAAMAEGISSPPRSALLWGATWLCRVKLDVMPAHIHDKRRRWEGPRGKRGDADGEAAKPEKNFAVVVKYRPTLFVDFIGPRELVVVERPLVDVMQRLPPAFFKPKYGHT</sequence>
<dbReference type="InterPro" id="IPR001680">
    <property type="entry name" value="WD40_rpt"/>
</dbReference>
<dbReference type="GO" id="GO:0034455">
    <property type="term" value="C:t-UTP complex"/>
    <property type="evidence" value="ECO:0007669"/>
    <property type="project" value="TreeGrafter"/>
</dbReference>
<dbReference type="eggNOG" id="KOG2048">
    <property type="taxonomic scope" value="Eukaryota"/>
</dbReference>
<proteinExistence type="predicted"/>
<dbReference type="InterPro" id="IPR046351">
    <property type="entry name" value="UTP4"/>
</dbReference>
<dbReference type="GO" id="GO:0032040">
    <property type="term" value="C:small-subunit processome"/>
    <property type="evidence" value="ECO:0007669"/>
    <property type="project" value="TreeGrafter"/>
</dbReference>
<reference evidence="2 3" key="1">
    <citation type="journal article" date="2012" name="Science">
        <title>The Paleozoic origin of enzymatic lignin decomposition reconstructed from 31 fungal genomes.</title>
        <authorList>
            <person name="Floudas D."/>
            <person name="Binder M."/>
            <person name="Riley R."/>
            <person name="Barry K."/>
            <person name="Blanchette R.A."/>
            <person name="Henrissat B."/>
            <person name="Martinez A.T."/>
            <person name="Otillar R."/>
            <person name="Spatafora J.W."/>
            <person name="Yadav J.S."/>
            <person name="Aerts A."/>
            <person name="Benoit I."/>
            <person name="Boyd A."/>
            <person name="Carlson A."/>
            <person name="Copeland A."/>
            <person name="Coutinho P.M."/>
            <person name="de Vries R.P."/>
            <person name="Ferreira P."/>
            <person name="Findley K."/>
            <person name="Foster B."/>
            <person name="Gaskell J."/>
            <person name="Glotzer D."/>
            <person name="Gorecki P."/>
            <person name="Heitman J."/>
            <person name="Hesse C."/>
            <person name="Hori C."/>
            <person name="Igarashi K."/>
            <person name="Jurgens J.A."/>
            <person name="Kallen N."/>
            <person name="Kersten P."/>
            <person name="Kohler A."/>
            <person name="Kuees U."/>
            <person name="Kumar T.K.A."/>
            <person name="Kuo A."/>
            <person name="LaButti K."/>
            <person name="Larrondo L.F."/>
            <person name="Lindquist E."/>
            <person name="Ling A."/>
            <person name="Lombard V."/>
            <person name="Lucas S."/>
            <person name="Lundell T."/>
            <person name="Martin R."/>
            <person name="McLaughlin D.J."/>
            <person name="Morgenstern I."/>
            <person name="Morin E."/>
            <person name="Murat C."/>
            <person name="Nagy L.G."/>
            <person name="Nolan M."/>
            <person name="Ohm R.A."/>
            <person name="Patyshakuliyeva A."/>
            <person name="Rokas A."/>
            <person name="Ruiz-Duenas F.J."/>
            <person name="Sabat G."/>
            <person name="Salamov A."/>
            <person name="Samejima M."/>
            <person name="Schmutz J."/>
            <person name="Slot J.C."/>
            <person name="St John F."/>
            <person name="Stenlid J."/>
            <person name="Sun H."/>
            <person name="Sun S."/>
            <person name="Syed K."/>
            <person name="Tsang A."/>
            <person name="Wiebenga A."/>
            <person name="Young D."/>
            <person name="Pisabarro A."/>
            <person name="Eastwood D.C."/>
            <person name="Martin F."/>
            <person name="Cullen D."/>
            <person name="Grigoriev I.V."/>
            <person name="Hibbett D.S."/>
        </authorList>
    </citation>
    <scope>NUCLEOTIDE SEQUENCE</scope>
    <source>
        <strain evidence="3">FP-58527</strain>
    </source>
</reference>
<organism evidence="2 3">
    <name type="scientific">Fomitopsis schrenkii</name>
    <name type="common">Brown rot fungus</name>
    <dbReference type="NCBI Taxonomy" id="2126942"/>
    <lineage>
        <taxon>Eukaryota</taxon>
        <taxon>Fungi</taxon>
        <taxon>Dikarya</taxon>
        <taxon>Basidiomycota</taxon>
        <taxon>Agaricomycotina</taxon>
        <taxon>Agaricomycetes</taxon>
        <taxon>Polyporales</taxon>
        <taxon>Fomitopsis</taxon>
    </lineage>
</organism>
<keyword evidence="3" id="KW-1185">Reference proteome</keyword>
<dbReference type="SUPFAM" id="SSF50978">
    <property type="entry name" value="WD40 repeat-like"/>
    <property type="match status" value="2"/>
</dbReference>
<protein>
    <submittedName>
        <fullName evidence="2">Uncharacterized protein</fullName>
    </submittedName>
</protein>
<feature type="region of interest" description="Disordered" evidence="1">
    <location>
        <begin position="205"/>
        <end position="232"/>
    </location>
</feature>
<name>S8FLG1_FOMSC</name>
<dbReference type="PANTHER" id="PTHR44163">
    <property type="entry name" value="U3 SMALL NUCLEOLAR RNA-ASSOCIATED PROTEIN 4 HOMOLOG"/>
    <property type="match status" value="1"/>
</dbReference>
<dbReference type="STRING" id="743788.S8FLG1"/>
<evidence type="ECO:0000256" key="1">
    <source>
        <dbReference type="SAM" id="MobiDB-lite"/>
    </source>
</evidence>
<evidence type="ECO:0000313" key="3">
    <source>
        <dbReference type="Proteomes" id="UP000015241"/>
    </source>
</evidence>
<accession>S8FLG1</accession>
<dbReference type="Pfam" id="PF00400">
    <property type="entry name" value="WD40"/>
    <property type="match status" value="2"/>
</dbReference>
<dbReference type="InParanoid" id="S8FLG1"/>
<dbReference type="AlphaFoldDB" id="S8FLG1"/>
<dbReference type="SMART" id="SM00320">
    <property type="entry name" value="WD40"/>
    <property type="match status" value="8"/>
</dbReference>